<accession>A0A147H1G6</accession>
<proteinExistence type="predicted"/>
<feature type="transmembrane region" description="Helical" evidence="1">
    <location>
        <begin position="228"/>
        <end position="248"/>
    </location>
</feature>
<feature type="transmembrane region" description="Helical" evidence="1">
    <location>
        <begin position="344"/>
        <end position="364"/>
    </location>
</feature>
<evidence type="ECO:0000313" key="3">
    <source>
        <dbReference type="Proteomes" id="UP000072741"/>
    </source>
</evidence>
<dbReference type="AlphaFoldDB" id="A0A147H1G6"/>
<organism evidence="2 3">
    <name type="scientific">Pseudacidovorax intermedius</name>
    <dbReference type="NCBI Taxonomy" id="433924"/>
    <lineage>
        <taxon>Bacteria</taxon>
        <taxon>Pseudomonadati</taxon>
        <taxon>Pseudomonadota</taxon>
        <taxon>Betaproteobacteria</taxon>
        <taxon>Burkholderiales</taxon>
        <taxon>Comamonadaceae</taxon>
        <taxon>Pseudacidovorax</taxon>
    </lineage>
</organism>
<feature type="transmembrane region" description="Helical" evidence="1">
    <location>
        <begin position="198"/>
        <end position="216"/>
    </location>
</feature>
<comment type="caution">
    <text evidence="2">The sequence shown here is derived from an EMBL/GenBank/DDBJ whole genome shotgun (WGS) entry which is preliminary data.</text>
</comment>
<keyword evidence="1" id="KW-1133">Transmembrane helix</keyword>
<evidence type="ECO:0000256" key="1">
    <source>
        <dbReference type="SAM" id="Phobius"/>
    </source>
</evidence>
<feature type="transmembrane region" description="Helical" evidence="1">
    <location>
        <begin position="77"/>
        <end position="100"/>
    </location>
</feature>
<dbReference type="PIRSF" id="PIRSF028704">
    <property type="entry name" value="UPC028704"/>
    <property type="match status" value="1"/>
</dbReference>
<name>A0A147H1G6_9BURK</name>
<reference evidence="2 3" key="1">
    <citation type="journal article" date="2016" name="Front. Microbiol.">
        <title>Genomic Resource of Rice Seed Associated Bacteria.</title>
        <authorList>
            <person name="Midha S."/>
            <person name="Bansal K."/>
            <person name="Sharma S."/>
            <person name="Kumar N."/>
            <person name="Patil P.P."/>
            <person name="Chaudhry V."/>
            <person name="Patil P.B."/>
        </authorList>
    </citation>
    <scope>NUCLEOTIDE SEQUENCE [LARGE SCALE GENOMIC DNA]</scope>
    <source>
        <strain evidence="2 3">NS331</strain>
    </source>
</reference>
<evidence type="ECO:0000313" key="2">
    <source>
        <dbReference type="EMBL" id="KTT23762.1"/>
    </source>
</evidence>
<dbReference type="GO" id="GO:0016746">
    <property type="term" value="F:acyltransferase activity"/>
    <property type="evidence" value="ECO:0007669"/>
    <property type="project" value="UniProtKB-KW"/>
</dbReference>
<gene>
    <name evidence="2" type="ORF">NS331_07085</name>
</gene>
<feature type="transmembrane region" description="Helical" evidence="1">
    <location>
        <begin position="275"/>
        <end position="293"/>
    </location>
</feature>
<feature type="transmembrane region" description="Helical" evidence="1">
    <location>
        <begin position="7"/>
        <end position="23"/>
    </location>
</feature>
<feature type="transmembrane region" description="Helical" evidence="1">
    <location>
        <begin position="163"/>
        <end position="182"/>
    </location>
</feature>
<keyword evidence="3" id="KW-1185">Reference proteome</keyword>
<dbReference type="InterPro" id="IPR014550">
    <property type="entry name" value="UCP028704_OpgC"/>
</dbReference>
<keyword evidence="1" id="KW-0812">Transmembrane</keyword>
<dbReference type="PANTHER" id="PTHR38592:SF3">
    <property type="entry name" value="BLL4819 PROTEIN"/>
    <property type="match status" value="1"/>
</dbReference>
<keyword evidence="2" id="KW-0808">Transferase</keyword>
<dbReference type="Pfam" id="PF10129">
    <property type="entry name" value="OpgC_C"/>
    <property type="match status" value="1"/>
</dbReference>
<dbReference type="PATRIC" id="fig|433924.3.peg.3364"/>
<keyword evidence="2" id="KW-0012">Acyltransferase</keyword>
<dbReference type="PANTHER" id="PTHR38592">
    <property type="entry name" value="BLL4819 PROTEIN"/>
    <property type="match status" value="1"/>
</dbReference>
<sequence>MRRLWEIDALRGLMLVLMTVTHLPSRLTDPLGQPFGWVSAAEGFVLLSAFVCGLVYGGIGHQKGVPAMRQAFWRRAVTVYLCQAALLLFLFFVIAGLGLRADQPAVHERVRYFMAYPHQAFVWALALVHEPALLDILPMYILFMLASPWVMAYGMRHGWQRPLTVSAGLWLLAQFGFTNWLYRGVQALLGVPVPLDETGAFDSLAWQFLWFAGLWLGCSRHDAEPPRLVFSPAVVRIAVAIAIIGIVWRHFGPTGQAPFGGHDALNQWFDKWRLAPLRLLNLVALCIVALRFGPTWLAHLPRPKVLETLGSSSLSVFCAHLVAVFLVLVIWGGDFHARPWWGDALMLAAVFAGLYAVAVGVVRWEARVKPPPRKKVVRPRSA</sequence>
<feature type="transmembrane region" description="Helical" evidence="1">
    <location>
        <begin position="314"/>
        <end position="332"/>
    </location>
</feature>
<dbReference type="OrthoDB" id="9775975at2"/>
<dbReference type="EMBL" id="LDSL01000047">
    <property type="protein sequence ID" value="KTT23762.1"/>
    <property type="molecule type" value="Genomic_DNA"/>
</dbReference>
<protein>
    <submittedName>
        <fullName evidence="2">Acyltransferase</fullName>
    </submittedName>
</protein>
<dbReference type="RefSeq" id="WP_082702315.1">
    <property type="nucleotide sequence ID" value="NZ_LDSL01000047.1"/>
</dbReference>
<dbReference type="Proteomes" id="UP000072741">
    <property type="component" value="Unassembled WGS sequence"/>
</dbReference>
<feature type="transmembrane region" description="Helical" evidence="1">
    <location>
        <begin position="35"/>
        <end position="56"/>
    </location>
</feature>
<keyword evidence="1" id="KW-0472">Membrane</keyword>
<feature type="transmembrane region" description="Helical" evidence="1">
    <location>
        <begin position="120"/>
        <end position="143"/>
    </location>
</feature>